<name>A0A2S1R1Q0_9FLAO</name>
<proteinExistence type="predicted"/>
<dbReference type="Proteomes" id="UP000244929">
    <property type="component" value="Chromosome"/>
</dbReference>
<dbReference type="EMBL" id="CP029186">
    <property type="protein sequence ID" value="AWH86565.1"/>
    <property type="molecule type" value="Genomic_DNA"/>
</dbReference>
<keyword evidence="1" id="KW-0812">Transmembrane</keyword>
<dbReference type="RefSeq" id="WP_108779288.1">
    <property type="nucleotide sequence ID" value="NZ_CP029186.1"/>
</dbReference>
<keyword evidence="1" id="KW-1133">Transmembrane helix</keyword>
<reference evidence="2 3" key="1">
    <citation type="submission" date="2018-04" db="EMBL/GenBank/DDBJ databases">
        <title>Genome sequencing of Flavobacterium sp. HYN0059.</title>
        <authorList>
            <person name="Yi H."/>
            <person name="Baek C."/>
        </authorList>
    </citation>
    <scope>NUCLEOTIDE SEQUENCE [LARGE SCALE GENOMIC DNA]</scope>
    <source>
        <strain evidence="2 3">HYN0059</strain>
    </source>
</reference>
<protein>
    <submittedName>
        <fullName evidence="2">Uncharacterized protein</fullName>
    </submittedName>
</protein>
<accession>A0A2S1R1Q0</accession>
<organism evidence="2 3">
    <name type="scientific">Flavobacterium album</name>
    <dbReference type="NCBI Taxonomy" id="2175091"/>
    <lineage>
        <taxon>Bacteria</taxon>
        <taxon>Pseudomonadati</taxon>
        <taxon>Bacteroidota</taxon>
        <taxon>Flavobacteriia</taxon>
        <taxon>Flavobacteriales</taxon>
        <taxon>Flavobacteriaceae</taxon>
        <taxon>Flavobacterium</taxon>
    </lineage>
</organism>
<keyword evidence="1" id="KW-0472">Membrane</keyword>
<keyword evidence="3" id="KW-1185">Reference proteome</keyword>
<dbReference type="OrthoDB" id="6021991at2"/>
<dbReference type="KEGG" id="falb:HYN59_16265"/>
<gene>
    <name evidence="2" type="ORF">HYN59_16265</name>
</gene>
<evidence type="ECO:0000313" key="3">
    <source>
        <dbReference type="Proteomes" id="UP000244929"/>
    </source>
</evidence>
<dbReference type="AlphaFoldDB" id="A0A2S1R1Q0"/>
<evidence type="ECO:0000313" key="2">
    <source>
        <dbReference type="EMBL" id="AWH86565.1"/>
    </source>
</evidence>
<evidence type="ECO:0000256" key="1">
    <source>
        <dbReference type="SAM" id="Phobius"/>
    </source>
</evidence>
<sequence length="176" mass="19802">MENNNNLPAVPSNALSEGYSHIKGWGIDADLKNDPTYPIKRRTDEERFGYTWERPAQQARDVEILTSTERNNLPAVFGTTLPPSGLSGAIRRFAFKYSESDYAHWLPLMLADRVGVAEGIISDLSRGHIPDYFNERGWGAEMEYNRKNFLLKVAAGAAVATAITALLIYRKRQKNQ</sequence>
<feature type="transmembrane region" description="Helical" evidence="1">
    <location>
        <begin position="149"/>
        <end position="169"/>
    </location>
</feature>